<proteinExistence type="predicted"/>
<organism evidence="3 4">
    <name type="scientific">Seminavis robusta</name>
    <dbReference type="NCBI Taxonomy" id="568900"/>
    <lineage>
        <taxon>Eukaryota</taxon>
        <taxon>Sar</taxon>
        <taxon>Stramenopiles</taxon>
        <taxon>Ochrophyta</taxon>
        <taxon>Bacillariophyta</taxon>
        <taxon>Bacillariophyceae</taxon>
        <taxon>Bacillariophycidae</taxon>
        <taxon>Naviculales</taxon>
        <taxon>Naviculaceae</taxon>
        <taxon>Seminavis</taxon>
    </lineage>
</organism>
<evidence type="ECO:0000313" key="3">
    <source>
        <dbReference type="EMBL" id="CAB9505664.1"/>
    </source>
</evidence>
<sequence length="1216" mass="139221">MAYQDQNDLAIALALSQQTAREERVRRRQPLQQLRLPQQNSQQDAQQNSQQQQQQQPQHQQKKRSSFSRTTRTEAEWRNDLLSIYDQLYKSRSDENKPKMTLRGFCVEIDRFSQYKRLSQVWKELQLEECLSKRVPPTDPMLINKINSRFPCSTDHIEIQDEDSQESETNNRNRSAKNEMRDHTQWKDLIQNIYGFLSSARVSGQKESVHSYCVKVLKAKSAYRRIADIWKELELEIDLTNGVSPLDSNFKEKLEQRFPCTEQPSTRNNSSNDAPRRARDLQPSSSSFFDKVEEALFAELVSGFAKSGFPLEKADLKRYADSYLAAEGIDVHLSNDTIERIYKAAQIKAKTNVNSIDPKRASQADPRTLNAMYHQLDALIKMAHEIDPIAWPEDRYANIPPTRIYNTDEQGPNPTHLRNPVLIPRDMLVGRSRLFQNTREGDNKMAFHYTVANIVRADGAQHQPFESVDGAPAPYIIISDASSATELDTMEKADRDKLLANQREEDTTIKLNPSVLESWYDGYQLGKREELVNPFGFQVRATPSGSMLKRTFYDFLLHFKQQLPHDQGPGGLGVVLFLDWHCSRECPLSLITSLLRFNILLFVLPSKTSIWSQPCDNGKNELTAKDIAQVAHELGILVGGTLTYSEANRIFRRGLERNCTDQNNELRRTGTNGVASSFRKTGLYPMDYNNEGWTMAYHNFNKLNEMIKQQKRDSGERLPEIIWVTKPRAVDQREALTDEDERLIRSFLPTEDFLAGTDGSDDDLPLEVPLLFLAVAIGDYLLGKYTLDDDRDLSSPPIATEDYEAAALKLVTFEAVTSSNHVDTTCTLTPEQVARDKLRTKLSLVIFGHAIVLREKESNRVLNLTKQSAERFCVFDNERTESNNMEIRSVKQILETCVDAADDEQYTLTKKDKRKQQKKDRIARKKLNESMYEEAQEVADSRRLKRNVEAIAKCLHVKRPRFASRLATLLEDEGVQPEELYQEYESVVLDPFTDVISVTRGDVTKPITMTRVGTDVTAVNYTMETILMKVMIQKQAKDPGAIKRRKRGKIGLSTHLGRSGIIAGILIQRNIKEDELKAVRKEEKGVIDELERMKALHVKACTLMQDLPDSFWKVEAVKGWRRMALVKLFEVKLEVGVKPNAEAWSTALKRLSLTKATVETKVEELDRSIRNKERELAPLLAKRREGEDFLNETQEYAQGDDKEDDEYDDESVGEDE</sequence>
<keyword evidence="4" id="KW-1185">Reference proteome</keyword>
<dbReference type="Proteomes" id="UP001153069">
    <property type="component" value="Unassembled WGS sequence"/>
</dbReference>
<feature type="region of interest" description="Disordered" evidence="2">
    <location>
        <begin position="1185"/>
        <end position="1216"/>
    </location>
</feature>
<feature type="region of interest" description="Disordered" evidence="2">
    <location>
        <begin position="256"/>
        <end position="283"/>
    </location>
</feature>
<evidence type="ECO:0000313" key="4">
    <source>
        <dbReference type="Proteomes" id="UP001153069"/>
    </source>
</evidence>
<dbReference type="EMBL" id="CAICTM010000238">
    <property type="protein sequence ID" value="CAB9505664.1"/>
    <property type="molecule type" value="Genomic_DNA"/>
</dbReference>
<feature type="coiled-coil region" evidence="1">
    <location>
        <begin position="1148"/>
        <end position="1175"/>
    </location>
</feature>
<feature type="compositionally biased region" description="Polar residues" evidence="2">
    <location>
        <begin position="262"/>
        <end position="273"/>
    </location>
</feature>
<gene>
    <name evidence="3" type="ORF">SEMRO_239_G095790.1</name>
</gene>
<feature type="compositionally biased region" description="Low complexity" evidence="2">
    <location>
        <begin position="35"/>
        <end position="59"/>
    </location>
</feature>
<protein>
    <submittedName>
        <fullName evidence="3">Uncharacterized protein</fullName>
    </submittedName>
</protein>
<feature type="region of interest" description="Disordered" evidence="2">
    <location>
        <begin position="158"/>
        <end position="182"/>
    </location>
</feature>
<accession>A0A9N8DRL8</accession>
<evidence type="ECO:0000256" key="2">
    <source>
        <dbReference type="SAM" id="MobiDB-lite"/>
    </source>
</evidence>
<feature type="region of interest" description="Disordered" evidence="2">
    <location>
        <begin position="35"/>
        <end position="72"/>
    </location>
</feature>
<name>A0A9N8DRL8_9STRA</name>
<comment type="caution">
    <text evidence="3">The sequence shown here is derived from an EMBL/GenBank/DDBJ whole genome shotgun (WGS) entry which is preliminary data.</text>
</comment>
<evidence type="ECO:0000256" key="1">
    <source>
        <dbReference type="SAM" id="Coils"/>
    </source>
</evidence>
<feature type="compositionally biased region" description="Acidic residues" evidence="2">
    <location>
        <begin position="1201"/>
        <end position="1216"/>
    </location>
</feature>
<keyword evidence="1" id="KW-0175">Coiled coil</keyword>
<dbReference type="AlphaFoldDB" id="A0A9N8DRL8"/>
<reference evidence="3" key="1">
    <citation type="submission" date="2020-06" db="EMBL/GenBank/DDBJ databases">
        <authorList>
            <consortium name="Plant Systems Biology data submission"/>
        </authorList>
    </citation>
    <scope>NUCLEOTIDE SEQUENCE</scope>
    <source>
        <strain evidence="3">D6</strain>
    </source>
</reference>